<dbReference type="OMA" id="CEYNSIV"/>
<keyword evidence="3" id="KW-1185">Reference proteome</keyword>
<name>A0A8S1SB48_PAROT</name>
<organism evidence="2 3">
    <name type="scientific">Paramecium octaurelia</name>
    <dbReference type="NCBI Taxonomy" id="43137"/>
    <lineage>
        <taxon>Eukaryota</taxon>
        <taxon>Sar</taxon>
        <taxon>Alveolata</taxon>
        <taxon>Ciliophora</taxon>
        <taxon>Intramacronucleata</taxon>
        <taxon>Oligohymenophorea</taxon>
        <taxon>Peniculida</taxon>
        <taxon>Parameciidae</taxon>
        <taxon>Paramecium</taxon>
    </lineage>
</organism>
<dbReference type="PROSITE" id="PS50042">
    <property type="entry name" value="CNMP_BINDING_3"/>
    <property type="match status" value="2"/>
</dbReference>
<dbReference type="InterPro" id="IPR000595">
    <property type="entry name" value="cNMP-bd_dom"/>
</dbReference>
<dbReference type="OrthoDB" id="300195at2759"/>
<sequence>MNENLNLQKLLNNHLNPTIDNLQIIYSKLQQLQYFNSFIEKNLKGTQRESLLYLCGKFRMEHFKGGEQIFKEGDKSNDKLYIIFNGKVALMKSRPQQMQQTIEKTPEIQKTPSNPQNQLAKPAPLIPQKTINGNATGTNFFKQLAYSKRFADKMKGNIIQGQTNERVQISQQEIQVLSEKYGETIRILKRGEGFGDRALLENVPRALTACAYTQDLFLLILKKDDFDLIRQQFIQQMKEKKSLIFTKFPVQGDYSSKQLEHLAYSFDVEQFQKNCVLTVDGLPKKSFYLIQYGDILIEKMINDQMTKICILTKGQLLGEEIVMNEDGCCEYNSIVLSNEATVMVIHKHEFLQKFPEECKLWVKEEYYKKSKFRKMFQSKNMESVTGIGKPKFTTVKQFIDIKNNSIKIKSKEVQERIDIGTLIEEKNSIYLQKYQSDPEKDAIATLFGQDLYQSPKLGFIPRYDKINNIPLKAFKEQYLKKLCSKKRRLQFLKPPPLTARTLLTLQTNQSQYLTKIQHTHTHTHTQSTAINSFTPCLSQSPNYTHSKEIN</sequence>
<dbReference type="PANTHER" id="PTHR23011">
    <property type="entry name" value="CYCLIC NUCLEOTIDE-BINDING DOMAIN CONTAINING PROTEIN"/>
    <property type="match status" value="1"/>
</dbReference>
<reference evidence="2" key="1">
    <citation type="submission" date="2021-01" db="EMBL/GenBank/DDBJ databases">
        <authorList>
            <consortium name="Genoscope - CEA"/>
            <person name="William W."/>
        </authorList>
    </citation>
    <scope>NUCLEOTIDE SEQUENCE</scope>
</reference>
<protein>
    <recommendedName>
        <fullName evidence="1">Cyclic nucleotide-binding domain-containing protein</fullName>
    </recommendedName>
</protein>
<gene>
    <name evidence="2" type="ORF">POCTA_138.1.T0080211</name>
</gene>
<evidence type="ECO:0000313" key="2">
    <source>
        <dbReference type="EMBL" id="CAD8137143.1"/>
    </source>
</evidence>
<dbReference type="AlphaFoldDB" id="A0A8S1SB48"/>
<evidence type="ECO:0000259" key="1">
    <source>
        <dbReference type="PROSITE" id="PS50042"/>
    </source>
</evidence>
<dbReference type="PANTHER" id="PTHR23011:SF28">
    <property type="entry name" value="CYCLIC NUCLEOTIDE-BINDING DOMAIN CONTAINING PROTEIN"/>
    <property type="match status" value="1"/>
</dbReference>
<comment type="caution">
    <text evidence="2">The sequence shown here is derived from an EMBL/GenBank/DDBJ whole genome shotgun (WGS) entry which is preliminary data.</text>
</comment>
<feature type="domain" description="Cyclic nucleotide-binding" evidence="1">
    <location>
        <begin position="169"/>
        <end position="229"/>
    </location>
</feature>
<evidence type="ECO:0000313" key="3">
    <source>
        <dbReference type="Proteomes" id="UP000683925"/>
    </source>
</evidence>
<dbReference type="Proteomes" id="UP000683925">
    <property type="component" value="Unassembled WGS sequence"/>
</dbReference>
<accession>A0A8S1SB48</accession>
<dbReference type="EMBL" id="CAJJDP010000007">
    <property type="protein sequence ID" value="CAD8137143.1"/>
    <property type="molecule type" value="Genomic_DNA"/>
</dbReference>
<proteinExistence type="predicted"/>
<feature type="domain" description="Cyclic nucleotide-binding" evidence="1">
    <location>
        <begin position="250"/>
        <end position="352"/>
    </location>
</feature>